<sequence length="133" mass="15023">MTRQCACLRPICRQNRSGRCASCAQKARNTPELIARRAATLRHRLATEPGMLARYRDQLDQTRRGPGNEYRLRRLRAAKQPDWVPVEFRELYAELSKAGLAPAEIRSAIDNQFEANARAFARTGALPLCGDAR</sequence>
<dbReference type="KEGG" id="smaz:LH19_15325"/>
<dbReference type="AlphaFoldDB" id="A0AAC8Z2D1"/>
<accession>A0AAC8Z2D1</accession>
<keyword evidence="2" id="KW-1185">Reference proteome</keyword>
<dbReference type="RefSeq" id="WP_054729480.1">
    <property type="nucleotide sequence ID" value="NZ_CP009429.1"/>
</dbReference>
<reference evidence="2" key="1">
    <citation type="submission" date="2015-11" db="EMBL/GenBank/DDBJ databases">
        <title>Complete genome sequence of a polyethylene-glycol degrader Sphingopyxis macrogoltabida 203N (NBRC 111659).</title>
        <authorList>
            <person name="Yoshiyuki O."/>
            <person name="Shouta N."/>
            <person name="Nagata Y."/>
            <person name="Numata M."/>
            <person name="Tsuchikane K."/>
            <person name="Hosoyama A."/>
            <person name="Yamazoe A."/>
            <person name="Tsuda M."/>
            <person name="Fujita N."/>
            <person name="Kawai F."/>
        </authorList>
    </citation>
    <scope>NUCLEOTIDE SEQUENCE [LARGE SCALE GENOMIC DNA]</scope>
    <source>
        <strain evidence="2">203N</strain>
    </source>
</reference>
<dbReference type="EMBL" id="CP013344">
    <property type="protein sequence ID" value="AMU90506.1"/>
    <property type="molecule type" value="Genomic_DNA"/>
</dbReference>
<reference evidence="1 2" key="2">
    <citation type="journal article" date="2016" name="Genome Announc.">
        <title>Complete Genome Sequence of Sphingopyxis macrogoltabida Strain 203N (NBRC 111659), a Polyethylene Glycol Degrader.</title>
        <authorList>
            <person name="Ohtsubo Y."/>
            <person name="Nonoyama S."/>
            <person name="Nagata Y."/>
            <person name="Numata M."/>
            <person name="Tsuchikane K."/>
            <person name="Hosoyama A."/>
            <person name="Yamazoe A."/>
            <person name="Tsuda M."/>
            <person name="Fujita N."/>
            <person name="Kawai F."/>
        </authorList>
    </citation>
    <scope>NUCLEOTIDE SEQUENCE [LARGE SCALE GENOMIC DNA]</scope>
    <source>
        <strain evidence="1 2">203N</strain>
    </source>
</reference>
<proteinExistence type="predicted"/>
<gene>
    <name evidence="1" type="ORF">ATM17_15900</name>
</gene>
<protein>
    <submittedName>
        <fullName evidence="1">Uncharacterized protein</fullName>
    </submittedName>
</protein>
<evidence type="ECO:0000313" key="2">
    <source>
        <dbReference type="Proteomes" id="UP000076088"/>
    </source>
</evidence>
<organism evidence="1 2">
    <name type="scientific">Sphingopyxis macrogoltabida</name>
    <name type="common">Sphingomonas macrogoltabidus</name>
    <dbReference type="NCBI Taxonomy" id="33050"/>
    <lineage>
        <taxon>Bacteria</taxon>
        <taxon>Pseudomonadati</taxon>
        <taxon>Pseudomonadota</taxon>
        <taxon>Alphaproteobacteria</taxon>
        <taxon>Sphingomonadales</taxon>
        <taxon>Sphingomonadaceae</taxon>
        <taxon>Sphingopyxis</taxon>
    </lineage>
</organism>
<evidence type="ECO:0000313" key="1">
    <source>
        <dbReference type="EMBL" id="AMU90506.1"/>
    </source>
</evidence>
<name>A0AAC8Z2D1_SPHMC</name>
<dbReference type="Proteomes" id="UP000076088">
    <property type="component" value="Chromosome"/>
</dbReference>